<evidence type="ECO:0008006" key="3">
    <source>
        <dbReference type="Google" id="ProtNLM"/>
    </source>
</evidence>
<proteinExistence type="predicted"/>
<sequence length="99" mass="10794">MVPDRRTVQRWGRYADAIARWEHITGRPAPAPALLTDADGPRPAPAFVEWLMSLPTGWVTDTDQLTQNQQITALGNGVLPLHAVAALRTLKLSGRSGDL</sequence>
<comment type="caution">
    <text evidence="1">The sequence shown here is derived from an EMBL/GenBank/DDBJ whole genome shotgun (WGS) entry which is preliminary data.</text>
</comment>
<dbReference type="EMBL" id="BAAAAF010000005">
    <property type="protein sequence ID" value="GAA0035831.1"/>
    <property type="molecule type" value="Genomic_DNA"/>
</dbReference>
<dbReference type="Proteomes" id="UP001498238">
    <property type="component" value="Unassembled WGS sequence"/>
</dbReference>
<evidence type="ECO:0000313" key="2">
    <source>
        <dbReference type="Proteomes" id="UP001498238"/>
    </source>
</evidence>
<keyword evidence="2" id="KW-1185">Reference proteome</keyword>
<protein>
    <recommendedName>
        <fullName evidence="3">DNA (cytosine-5-)-methyltransferase</fullName>
    </recommendedName>
</protein>
<reference evidence="1 2" key="1">
    <citation type="submission" date="2024-01" db="EMBL/GenBank/DDBJ databases">
        <title>Characterization of antibiotic resistant novel bacterial strains and their environmental applications.</title>
        <authorList>
            <person name="Manzoor S."/>
            <person name="Abbas S."/>
            <person name="Arshad M."/>
            <person name="Ahmed I."/>
        </authorList>
    </citation>
    <scope>NUCLEOTIDE SEQUENCE [LARGE SCALE GENOMIC DNA]</scope>
    <source>
        <strain evidence="1 2">NCCP-602</strain>
    </source>
</reference>
<accession>A0ABN0SN14</accession>
<evidence type="ECO:0000313" key="1">
    <source>
        <dbReference type="EMBL" id="GAA0035831.1"/>
    </source>
</evidence>
<name>A0ABN0SN14_9MICO</name>
<gene>
    <name evidence="1" type="ORF">NCCP602_17920</name>
</gene>
<organism evidence="1 2">
    <name type="scientific">Brevibacterium metallidurans</name>
    <dbReference type="NCBI Taxonomy" id="1482676"/>
    <lineage>
        <taxon>Bacteria</taxon>
        <taxon>Bacillati</taxon>
        <taxon>Actinomycetota</taxon>
        <taxon>Actinomycetes</taxon>
        <taxon>Micrococcales</taxon>
        <taxon>Brevibacteriaceae</taxon>
        <taxon>Brevibacterium</taxon>
    </lineage>
</organism>